<dbReference type="NCBIfam" id="TIGR00038">
    <property type="entry name" value="efp"/>
    <property type="match status" value="1"/>
</dbReference>
<keyword evidence="5 7" id="KW-0251">Elongation factor</keyword>
<proteinExistence type="inferred from homology"/>
<dbReference type="InterPro" id="IPR001059">
    <property type="entry name" value="Transl_elong_P/YeiP_cen"/>
</dbReference>
<evidence type="ECO:0000256" key="1">
    <source>
        <dbReference type="ARBA" id="ARBA00004496"/>
    </source>
</evidence>
<evidence type="ECO:0000256" key="8">
    <source>
        <dbReference type="NCBIfam" id="TIGR00038"/>
    </source>
</evidence>
<comment type="subcellular location">
    <subcellularLocation>
        <location evidence="1 7">Cytoplasm</location>
    </subcellularLocation>
</comment>
<dbReference type="InterPro" id="IPR014722">
    <property type="entry name" value="Rib_uL2_dom2"/>
</dbReference>
<dbReference type="Proteomes" id="UP000176260">
    <property type="component" value="Unassembled WGS sequence"/>
</dbReference>
<dbReference type="SMART" id="SM01185">
    <property type="entry name" value="EFP"/>
    <property type="match status" value="1"/>
</dbReference>
<dbReference type="InterPro" id="IPR012340">
    <property type="entry name" value="NA-bd_OB-fold"/>
</dbReference>
<evidence type="ECO:0000256" key="9">
    <source>
        <dbReference type="RuleBase" id="RU004389"/>
    </source>
</evidence>
<comment type="caution">
    <text evidence="12">The sequence shown here is derived from an EMBL/GenBank/DDBJ whole genome shotgun (WGS) entry which is preliminary data.</text>
</comment>
<dbReference type="NCBIfam" id="NF001810">
    <property type="entry name" value="PRK00529.1"/>
    <property type="match status" value="1"/>
</dbReference>
<evidence type="ECO:0000259" key="11">
    <source>
        <dbReference type="SMART" id="SM01185"/>
    </source>
</evidence>
<dbReference type="UniPathway" id="UPA00345"/>
<protein>
    <recommendedName>
        <fullName evidence="7 8">Elongation factor P</fullName>
        <shortName evidence="7">EF-P</shortName>
    </recommendedName>
</protein>
<reference evidence="12 13" key="1">
    <citation type="journal article" date="2016" name="Nat. Commun.">
        <title>Thousands of microbial genomes shed light on interconnected biogeochemical processes in an aquifer system.</title>
        <authorList>
            <person name="Anantharaman K."/>
            <person name="Brown C.T."/>
            <person name="Hug L.A."/>
            <person name="Sharon I."/>
            <person name="Castelle C.J."/>
            <person name="Probst A.J."/>
            <person name="Thomas B.C."/>
            <person name="Singh A."/>
            <person name="Wilkins M.J."/>
            <person name="Karaoz U."/>
            <person name="Brodie E.L."/>
            <person name="Williams K.H."/>
            <person name="Hubbard S.S."/>
            <person name="Banfield J.F."/>
        </authorList>
    </citation>
    <scope>NUCLEOTIDE SEQUENCE [LARGE SCALE GENOMIC DNA]</scope>
</reference>
<keyword evidence="6 7" id="KW-0648">Protein biosynthesis</keyword>
<dbReference type="InterPro" id="IPR015365">
    <property type="entry name" value="Elong-fact-P_C"/>
</dbReference>
<sequence length="185" mass="20929">MSSLNDIKKGTNINWDGEPYVVMEAHFVRMQMRKPVVQTKLKHLLTGKILEYNFKPGDKVEEADMSRNKANYLYKDENFAYFMDNKSYEQFQLPLATIGNKIKFLKDGTDVDVLYYEGNAVSIDLPIKMTFKVTSAPPGVKGDTASNVSKQVTLETDAVINAPLFVKEGEEIIVNTETEEYVGRA</sequence>
<feature type="domain" description="Elongation factor P C-terminal" evidence="10">
    <location>
        <begin position="129"/>
        <end position="184"/>
    </location>
</feature>
<dbReference type="SUPFAM" id="SSF50104">
    <property type="entry name" value="Translation proteins SH3-like domain"/>
    <property type="match status" value="1"/>
</dbReference>
<dbReference type="PANTHER" id="PTHR30053:SF12">
    <property type="entry name" value="ELONGATION FACTOR P (EF-P) FAMILY PROTEIN"/>
    <property type="match status" value="1"/>
</dbReference>
<dbReference type="PANTHER" id="PTHR30053">
    <property type="entry name" value="ELONGATION FACTOR P"/>
    <property type="match status" value="1"/>
</dbReference>
<dbReference type="FunFam" id="2.30.30.30:FF:000003">
    <property type="entry name" value="Elongation factor P"/>
    <property type="match status" value="1"/>
</dbReference>
<keyword evidence="4 7" id="KW-0963">Cytoplasm</keyword>
<comment type="pathway">
    <text evidence="2 7">Protein biosynthesis; polypeptide chain elongation.</text>
</comment>
<dbReference type="CDD" id="cd04470">
    <property type="entry name" value="S1_EF-P_repeat_1"/>
    <property type="match status" value="1"/>
</dbReference>
<organism evidence="12 13">
    <name type="scientific">Candidatus Buchananbacteria bacterium RBG_13_39_9</name>
    <dbReference type="NCBI Taxonomy" id="1797531"/>
    <lineage>
        <taxon>Bacteria</taxon>
        <taxon>Candidatus Buchananiibacteriota</taxon>
    </lineage>
</organism>
<dbReference type="GO" id="GO:0003746">
    <property type="term" value="F:translation elongation factor activity"/>
    <property type="evidence" value="ECO:0007669"/>
    <property type="project" value="UniProtKB-UniRule"/>
</dbReference>
<comment type="similarity">
    <text evidence="3 7 9">Belongs to the elongation factor P family.</text>
</comment>
<dbReference type="InterPro" id="IPR013185">
    <property type="entry name" value="Transl_elong_KOW-like"/>
</dbReference>
<dbReference type="EMBL" id="MHIA01000007">
    <property type="protein sequence ID" value="OGY42776.1"/>
    <property type="molecule type" value="Genomic_DNA"/>
</dbReference>
<dbReference type="Pfam" id="PF08207">
    <property type="entry name" value="EFP_N"/>
    <property type="match status" value="1"/>
</dbReference>
<evidence type="ECO:0000256" key="5">
    <source>
        <dbReference type="ARBA" id="ARBA00022768"/>
    </source>
</evidence>
<evidence type="ECO:0000313" key="13">
    <source>
        <dbReference type="Proteomes" id="UP000176260"/>
    </source>
</evidence>
<evidence type="ECO:0000256" key="4">
    <source>
        <dbReference type="ARBA" id="ARBA00022490"/>
    </source>
</evidence>
<dbReference type="InterPro" id="IPR008991">
    <property type="entry name" value="Translation_prot_SH3-like_sf"/>
</dbReference>
<dbReference type="CDD" id="cd05794">
    <property type="entry name" value="S1_EF-P_repeat_2"/>
    <property type="match status" value="1"/>
</dbReference>
<evidence type="ECO:0000256" key="6">
    <source>
        <dbReference type="ARBA" id="ARBA00022917"/>
    </source>
</evidence>
<accession>A0A1G1XT22</accession>
<evidence type="ECO:0000256" key="2">
    <source>
        <dbReference type="ARBA" id="ARBA00004815"/>
    </source>
</evidence>
<evidence type="ECO:0000256" key="3">
    <source>
        <dbReference type="ARBA" id="ARBA00009479"/>
    </source>
</evidence>
<dbReference type="FunFam" id="2.40.50.140:FF:000004">
    <property type="entry name" value="Elongation factor P"/>
    <property type="match status" value="1"/>
</dbReference>
<dbReference type="PIRSF" id="PIRSF005901">
    <property type="entry name" value="EF-P"/>
    <property type="match status" value="1"/>
</dbReference>
<dbReference type="Gene3D" id="2.30.30.30">
    <property type="match status" value="1"/>
</dbReference>
<comment type="function">
    <text evidence="7">Involved in peptide bond synthesis. Stimulates efficient translation and peptide-bond synthesis on native or reconstituted 70S ribosomes in vitro. Probably functions indirectly by altering the affinity of the ribosome for aminoacyl-tRNA, thus increasing their reactivity as acceptors for peptidyl transferase.</text>
</comment>
<dbReference type="HAMAP" id="MF_00141">
    <property type="entry name" value="EF_P"/>
    <property type="match status" value="1"/>
</dbReference>
<dbReference type="GO" id="GO:0005829">
    <property type="term" value="C:cytosol"/>
    <property type="evidence" value="ECO:0007669"/>
    <property type="project" value="UniProtKB-ARBA"/>
</dbReference>
<dbReference type="FunFam" id="2.40.50.140:FF:000009">
    <property type="entry name" value="Elongation factor P"/>
    <property type="match status" value="1"/>
</dbReference>
<evidence type="ECO:0000259" key="10">
    <source>
        <dbReference type="SMART" id="SM00841"/>
    </source>
</evidence>
<dbReference type="SUPFAM" id="SSF50249">
    <property type="entry name" value="Nucleic acid-binding proteins"/>
    <property type="match status" value="2"/>
</dbReference>
<name>A0A1G1XT22_9BACT</name>
<dbReference type="SMART" id="SM00841">
    <property type="entry name" value="Elong-fact-P_C"/>
    <property type="match status" value="1"/>
</dbReference>
<dbReference type="Pfam" id="PF09285">
    <property type="entry name" value="Elong-fact-P_C"/>
    <property type="match status" value="1"/>
</dbReference>
<dbReference type="Pfam" id="PF01132">
    <property type="entry name" value="EFP"/>
    <property type="match status" value="1"/>
</dbReference>
<dbReference type="Gene3D" id="2.40.50.140">
    <property type="entry name" value="Nucleic acid-binding proteins"/>
    <property type="match status" value="2"/>
</dbReference>
<evidence type="ECO:0000256" key="7">
    <source>
        <dbReference type="HAMAP-Rule" id="MF_00141"/>
    </source>
</evidence>
<feature type="domain" description="Translation elongation factor P/YeiP central" evidence="11">
    <location>
        <begin position="67"/>
        <end position="121"/>
    </location>
</feature>
<dbReference type="InterPro" id="IPR020599">
    <property type="entry name" value="Transl_elong_fac_P/YeiP"/>
</dbReference>
<dbReference type="InterPro" id="IPR011768">
    <property type="entry name" value="Transl_elongation_fac_P"/>
</dbReference>
<gene>
    <name evidence="7" type="primary">efp</name>
    <name evidence="12" type="ORF">A2Y67_02505</name>
</gene>
<evidence type="ECO:0000313" key="12">
    <source>
        <dbReference type="EMBL" id="OGY42776.1"/>
    </source>
</evidence>
<dbReference type="AlphaFoldDB" id="A0A1G1XT22"/>
<dbReference type="GO" id="GO:0043043">
    <property type="term" value="P:peptide biosynthetic process"/>
    <property type="evidence" value="ECO:0007669"/>
    <property type="project" value="InterPro"/>
</dbReference>